<dbReference type="PANTHER" id="PTHR46225:SF13">
    <property type="entry name" value="E3 UBIQUITIN-PROTEIN LIGASE-RELATED"/>
    <property type="match status" value="1"/>
</dbReference>
<feature type="transmembrane region" description="Helical" evidence="1">
    <location>
        <begin position="151"/>
        <end position="168"/>
    </location>
</feature>
<feature type="transmembrane region" description="Helical" evidence="1">
    <location>
        <begin position="349"/>
        <end position="366"/>
    </location>
</feature>
<feature type="transmembrane region" description="Helical" evidence="1">
    <location>
        <begin position="320"/>
        <end position="337"/>
    </location>
</feature>
<feature type="transmembrane region" description="Helical" evidence="1">
    <location>
        <begin position="287"/>
        <end position="308"/>
    </location>
</feature>
<proteinExistence type="predicted"/>
<dbReference type="PANTHER" id="PTHR46225">
    <property type="entry name" value="C3H4 TYPE ZINC FINGER PROTEIN"/>
    <property type="match status" value="1"/>
</dbReference>
<keyword evidence="1" id="KW-1133">Transmembrane helix</keyword>
<organism evidence="2 3">
    <name type="scientific">Arabidopsis thaliana</name>
    <name type="common">Mouse-ear cress</name>
    <dbReference type="NCBI Taxonomy" id="3702"/>
    <lineage>
        <taxon>Eukaryota</taxon>
        <taxon>Viridiplantae</taxon>
        <taxon>Streptophyta</taxon>
        <taxon>Embryophyta</taxon>
        <taxon>Tracheophyta</taxon>
        <taxon>Spermatophyta</taxon>
        <taxon>Magnoliopsida</taxon>
        <taxon>eudicotyledons</taxon>
        <taxon>Gunneridae</taxon>
        <taxon>Pentapetalae</taxon>
        <taxon>rosids</taxon>
        <taxon>malvids</taxon>
        <taxon>Brassicales</taxon>
        <taxon>Brassicaceae</taxon>
        <taxon>Camelineae</taxon>
        <taxon>Arabidopsis</taxon>
    </lineage>
</organism>
<feature type="transmembrane region" description="Helical" evidence="1">
    <location>
        <begin position="386"/>
        <end position="403"/>
    </location>
</feature>
<evidence type="ECO:0000313" key="3">
    <source>
        <dbReference type="Proteomes" id="UP000516314"/>
    </source>
</evidence>
<feature type="transmembrane region" description="Helical" evidence="1">
    <location>
        <begin position="108"/>
        <end position="131"/>
    </location>
</feature>
<evidence type="ECO:0000313" key="2">
    <source>
        <dbReference type="EMBL" id="CAD5312823.1"/>
    </source>
</evidence>
<name>A0A7G2DTG4_ARATH</name>
<feature type="transmembrane region" description="Helical" evidence="1">
    <location>
        <begin position="252"/>
        <end position="275"/>
    </location>
</feature>
<dbReference type="AlphaFoldDB" id="A0A7G2DTG4"/>
<accession>A0A7G2DTG4</accession>
<reference evidence="2 3" key="1">
    <citation type="submission" date="2020-09" db="EMBL/GenBank/DDBJ databases">
        <authorList>
            <person name="Ashkenazy H."/>
        </authorList>
    </citation>
    <scope>NUCLEOTIDE SEQUENCE [LARGE SCALE GENOMIC DNA]</scope>
    <source>
        <strain evidence="3">cv. Cdm-0</strain>
    </source>
</reference>
<feature type="transmembrane region" description="Helical" evidence="1">
    <location>
        <begin position="180"/>
        <end position="198"/>
    </location>
</feature>
<dbReference type="Proteomes" id="UP000516314">
    <property type="component" value="Chromosome 1"/>
</dbReference>
<evidence type="ECO:0000256" key="1">
    <source>
        <dbReference type="SAM" id="Phobius"/>
    </source>
</evidence>
<protein>
    <submittedName>
        <fullName evidence="2">(thale cress) hypothetical protein</fullName>
    </submittedName>
</protein>
<feature type="transmembrane region" description="Helical" evidence="1">
    <location>
        <begin position="73"/>
        <end position="96"/>
    </location>
</feature>
<keyword evidence="1" id="KW-0472">Membrane</keyword>
<gene>
    <name evidence="2" type="ORF">AT9943_LOCUS1351</name>
</gene>
<sequence>MEGPLLTKREHNLDNVTIIHGDSSSNEEHIVDITTNGDSSSADEQAPHDGVQWRRIFTLFLVKGCDIFTFSPVWILVEFVLALLQIVAAIVVLVLTKDEIDPQKVLRTLIISYTGGCIAVLPILGLRFWHYYGSGSSETSVYEVMDNLKKMFDYFFVGWVVVLSWHLINNSSSLDNSTQQFWLCVAFLAISCILHVLTNLNFATTCFLYPMILRIIQSIDIADMISDKIEETIFFLTLTKDEQHPEHDHVPLFIWFICYTCASIATLPIVCCRLWHYIRNARSGTCYELIGLEEFLETCFIVVAILVVKGTKGEYPEATWILVYAYGSIANLPILCWRFWQIRHPVSHLRYIYITCVFLFFFVHALEPAKWIMVFDCSSSLDHSSQLFWLCVVFLVFGCIRYVLPMVICAATCCCVFMTLCFNAVNT</sequence>
<keyword evidence="1" id="KW-0812">Transmembrane</keyword>
<dbReference type="EMBL" id="LR881466">
    <property type="protein sequence ID" value="CAD5312823.1"/>
    <property type="molecule type" value="Genomic_DNA"/>
</dbReference>